<sequence length="808" mass="90352">MHIGERGARGVVWWRGEGGVVWWRGGSGLVEGRGEWFGGGGGGVVWWRGEGGVVWWRGEGGVVWWRGEGGVVWWRGGGSGLVERGGGSGLVKGGGSGLVEGRGGGSGLVEGRGGGSGLVEGRGGGSGLGEGTGEWFGGGEGRGEWFGGGGRGEWFGSNNKDRSLYREMLQEIEDAKTGPQTQRFSERFQSGQIYSTQRSPDKAMSGSKTTLEDLPIVIGEDIKCLLRSFWDKLRAQDITEQEAKAKMEDMFMDLIRVSANEVLRALVTGKCLYECSPGEVQVSHTGVRASLSPIFRTFLKTKSTDEFVALDRVIKLLSAEVTKTVNSVLKDNCGFERLLLVEQKDCSTARSTLHHIAAQASMFLPHMTFSDQWDRLIQAEISKGLTESHLKTEVLEVETSIEATEESEQERARTEVSERNPSPGRAHVSAEPLMEQMEVKQEEWDILSFGEVLMQRHSPGVPQEEAETREAETREAETREAETREAETREAETREAETREAETREAETREAETREAETNETETHETETHETETHETEQTSFCEPPQNQEPAQRSLTKPKKKRKQRPAQDLQSGLEVTKTPVERFSMSESEKSPRVAPAQVTSSISESQQVKTIRYNSDALVLIPDQTSQTEEDQTPMKSISMSERERSPIKIRYSPSETPLRPLQLVPDQVPDQASGLIIKNHEVSSQWETSQIQDLPWGVSRHILQDKDLSPTHPLVTKLSQRLEEQMWEWRIKESPDCIKRITCDVYKELWSGNKKTWVHFAALIQEGFSDCIISEIHNRLVGPKKKRSRLSSFFHSVHHALCRYC</sequence>
<name>A0AAV2JUY1_KNICA</name>
<dbReference type="Proteomes" id="UP001497482">
    <property type="component" value="Chromosome 14"/>
</dbReference>
<feature type="compositionally biased region" description="Basic and acidic residues" evidence="1">
    <location>
        <begin position="466"/>
        <end position="537"/>
    </location>
</feature>
<protein>
    <submittedName>
        <fullName evidence="2">Uncharacterized protein</fullName>
    </submittedName>
</protein>
<evidence type="ECO:0000313" key="2">
    <source>
        <dbReference type="EMBL" id="CAL1579109.1"/>
    </source>
</evidence>
<reference evidence="2 3" key="1">
    <citation type="submission" date="2024-04" db="EMBL/GenBank/DDBJ databases">
        <authorList>
            <person name="Waldvogel A.-M."/>
            <person name="Schoenle A."/>
        </authorList>
    </citation>
    <scope>NUCLEOTIDE SEQUENCE [LARGE SCALE GENOMIC DNA]</scope>
</reference>
<feature type="region of interest" description="Disordered" evidence="1">
    <location>
        <begin position="457"/>
        <end position="603"/>
    </location>
</feature>
<feature type="compositionally biased region" description="Basic residues" evidence="1">
    <location>
        <begin position="556"/>
        <end position="565"/>
    </location>
</feature>
<keyword evidence="3" id="KW-1185">Reference proteome</keyword>
<dbReference type="AlphaFoldDB" id="A0AAV2JUY1"/>
<proteinExistence type="predicted"/>
<accession>A0AAV2JUY1</accession>
<feature type="region of interest" description="Disordered" evidence="1">
    <location>
        <begin position="628"/>
        <end position="647"/>
    </location>
</feature>
<feature type="compositionally biased region" description="Basic and acidic residues" evidence="1">
    <location>
        <begin position="409"/>
        <end position="418"/>
    </location>
</feature>
<feature type="region of interest" description="Disordered" evidence="1">
    <location>
        <begin position="396"/>
        <end position="431"/>
    </location>
</feature>
<organism evidence="2 3">
    <name type="scientific">Knipowitschia caucasica</name>
    <name type="common">Caucasian dwarf goby</name>
    <name type="synonym">Pomatoschistus caucasicus</name>
    <dbReference type="NCBI Taxonomy" id="637954"/>
    <lineage>
        <taxon>Eukaryota</taxon>
        <taxon>Metazoa</taxon>
        <taxon>Chordata</taxon>
        <taxon>Craniata</taxon>
        <taxon>Vertebrata</taxon>
        <taxon>Euteleostomi</taxon>
        <taxon>Actinopterygii</taxon>
        <taxon>Neopterygii</taxon>
        <taxon>Teleostei</taxon>
        <taxon>Neoteleostei</taxon>
        <taxon>Acanthomorphata</taxon>
        <taxon>Gobiaria</taxon>
        <taxon>Gobiiformes</taxon>
        <taxon>Gobioidei</taxon>
        <taxon>Gobiidae</taxon>
        <taxon>Gobiinae</taxon>
        <taxon>Knipowitschia</taxon>
    </lineage>
</organism>
<dbReference type="EMBL" id="OZ035836">
    <property type="protein sequence ID" value="CAL1579109.1"/>
    <property type="molecule type" value="Genomic_DNA"/>
</dbReference>
<feature type="compositionally biased region" description="Polar residues" evidence="1">
    <location>
        <begin position="538"/>
        <end position="555"/>
    </location>
</feature>
<gene>
    <name evidence="2" type="ORF">KC01_LOCUS10202</name>
</gene>
<evidence type="ECO:0000256" key="1">
    <source>
        <dbReference type="SAM" id="MobiDB-lite"/>
    </source>
</evidence>
<evidence type="ECO:0000313" key="3">
    <source>
        <dbReference type="Proteomes" id="UP001497482"/>
    </source>
</evidence>